<dbReference type="Pfam" id="PF03167">
    <property type="entry name" value="UDG"/>
    <property type="match status" value="1"/>
</dbReference>
<dbReference type="GO" id="GO:0005739">
    <property type="term" value="C:mitochondrion"/>
    <property type="evidence" value="ECO:0007669"/>
    <property type="project" value="UniProtKB-SubCell"/>
</dbReference>
<dbReference type="HOGENOM" id="CLU_032162_3_0_1"/>
<dbReference type="NCBIfam" id="NF003589">
    <property type="entry name" value="PRK05254.1-2"/>
    <property type="match status" value="1"/>
</dbReference>
<dbReference type="GO" id="GO:0004844">
    <property type="term" value="F:uracil DNA N-glycosylase activity"/>
    <property type="evidence" value="ECO:0007669"/>
    <property type="project" value="UniProtKB-UniRule"/>
</dbReference>
<evidence type="ECO:0000256" key="5">
    <source>
        <dbReference type="HAMAP-Rule" id="MF_03166"/>
    </source>
</evidence>
<evidence type="ECO:0000313" key="9">
    <source>
        <dbReference type="EMBL" id="ELA48179.1"/>
    </source>
</evidence>
<dbReference type="VEuPathDB" id="MicrosporidiaDB:VCUG_00417"/>
<dbReference type="InterPro" id="IPR002043">
    <property type="entry name" value="UDG_fam1"/>
</dbReference>
<dbReference type="GeneID" id="19878304"/>
<dbReference type="PANTHER" id="PTHR11264">
    <property type="entry name" value="URACIL-DNA GLYCOSYLASE"/>
    <property type="match status" value="1"/>
</dbReference>
<comment type="similarity">
    <text evidence="1 5 7">Belongs to the uracil-DNA glycosylase (UDG) superfamily. UNG family.</text>
</comment>
<dbReference type="OrthoDB" id="10031947at2759"/>
<dbReference type="SUPFAM" id="SSF52141">
    <property type="entry name" value="Uracil-DNA glycosylase-like"/>
    <property type="match status" value="1"/>
</dbReference>
<evidence type="ECO:0000256" key="6">
    <source>
        <dbReference type="PROSITE-ProRule" id="PRU10072"/>
    </source>
</evidence>
<dbReference type="OMA" id="KMIGQKT"/>
<comment type="catalytic activity">
    <reaction evidence="5 7">
        <text>Hydrolyzes single-stranded DNA or mismatched double-stranded DNA and polynucleotides, releasing free uracil.</text>
        <dbReference type="EC" id="3.2.2.27"/>
    </reaction>
</comment>
<dbReference type="Gene3D" id="3.40.470.10">
    <property type="entry name" value="Uracil-DNA glycosylase-like domain"/>
    <property type="match status" value="1"/>
</dbReference>
<dbReference type="Proteomes" id="UP000011081">
    <property type="component" value="Unassembled WGS sequence"/>
</dbReference>
<gene>
    <name evidence="5" type="primary">UNG1</name>
    <name evidence="9" type="ORF">VCUG_00417</name>
</gene>
<evidence type="ECO:0000259" key="8">
    <source>
        <dbReference type="SMART" id="SM00986"/>
    </source>
</evidence>
<protein>
    <recommendedName>
        <fullName evidence="5 7">Uracil-DNA glycosylase</fullName>
        <shortName evidence="5">UDG</shortName>
        <ecNumber evidence="5 7">3.2.2.27</ecNumber>
    </recommendedName>
</protein>
<feature type="active site" description="Proton acceptor" evidence="5 6">
    <location>
        <position position="110"/>
    </location>
</feature>
<evidence type="ECO:0000256" key="4">
    <source>
        <dbReference type="ARBA" id="ARBA00023204"/>
    </source>
</evidence>
<sequence length="262" mass="30088">MKRSLTLYNFKRKKVERSTTPDTNDKTLKCMVNNTSDENVHASCKLCNLHLFISSKWLPYLKEECHKEYFKKIVMMLHNEDIFYPPVHKIFYFSHFFPIANTRVVIIGQDPYHNRGRATGLAFSVPPNVPRPPSLRNIMAEVKRNYGNATCDLESWAKQGVLLLNDTLTVSEAKPGSHSTYGWSIFTDKILKLVNDECKHVVFMLWGSFAGKKCALIDGKKHLVLMSTHPSPFSADRGFNGCNHFLKANEYLKKNGEVEINW</sequence>
<evidence type="ECO:0000256" key="3">
    <source>
        <dbReference type="ARBA" id="ARBA00022801"/>
    </source>
</evidence>
<dbReference type="InterPro" id="IPR018085">
    <property type="entry name" value="Ura-DNA_Glyclase_AS"/>
</dbReference>
<evidence type="ECO:0000256" key="7">
    <source>
        <dbReference type="RuleBase" id="RU003780"/>
    </source>
</evidence>
<evidence type="ECO:0000313" key="10">
    <source>
        <dbReference type="Proteomes" id="UP000011081"/>
    </source>
</evidence>
<evidence type="ECO:0000256" key="1">
    <source>
        <dbReference type="ARBA" id="ARBA00008184"/>
    </source>
</evidence>
<dbReference type="NCBIfam" id="NF003592">
    <property type="entry name" value="PRK05254.1-5"/>
    <property type="match status" value="1"/>
</dbReference>
<dbReference type="SMART" id="SM00986">
    <property type="entry name" value="UDG"/>
    <property type="match status" value="1"/>
</dbReference>
<dbReference type="FunCoup" id="L2GX11">
    <property type="interactions" value="92"/>
</dbReference>
<dbReference type="InterPro" id="IPR036895">
    <property type="entry name" value="Uracil-DNA_glycosylase-like_sf"/>
</dbReference>
<keyword evidence="5" id="KW-0539">Nucleus</keyword>
<dbReference type="NCBIfam" id="TIGR00628">
    <property type="entry name" value="ung"/>
    <property type="match status" value="1"/>
</dbReference>
<name>L2GX11_VAVCU</name>
<proteinExistence type="inferred from homology"/>
<reference evidence="10" key="1">
    <citation type="submission" date="2011-03" db="EMBL/GenBank/DDBJ databases">
        <title>The genome sequence of Vavraia culicis strain floridensis.</title>
        <authorList>
            <consortium name="The Broad Institute Genome Sequencing Platform"/>
            <person name="Cuomo C."/>
            <person name="Becnel J."/>
            <person name="Sanscrainte N."/>
            <person name="Young S.K."/>
            <person name="Zeng Q."/>
            <person name="Gargeya S."/>
            <person name="Fitzgerald M."/>
            <person name="Haas B."/>
            <person name="Abouelleil A."/>
            <person name="Alvarado L."/>
            <person name="Arachchi H.M."/>
            <person name="Berlin A."/>
            <person name="Chapman S.B."/>
            <person name="Gearin G."/>
            <person name="Goldberg J."/>
            <person name="Griggs A."/>
            <person name="Gujja S."/>
            <person name="Hansen M."/>
            <person name="Heiman D."/>
            <person name="Howarth C."/>
            <person name="Larimer J."/>
            <person name="Lui A."/>
            <person name="MacDonald P.J.P."/>
            <person name="McCowen C."/>
            <person name="Montmayeur A."/>
            <person name="Murphy C."/>
            <person name="Neiman D."/>
            <person name="Pearson M."/>
            <person name="Priest M."/>
            <person name="Roberts A."/>
            <person name="Saif S."/>
            <person name="Shea T."/>
            <person name="Sisk P."/>
            <person name="Stolte C."/>
            <person name="Sykes S."/>
            <person name="Wortman J."/>
            <person name="Nusbaum C."/>
            <person name="Birren B."/>
        </authorList>
    </citation>
    <scope>NUCLEOTIDE SEQUENCE [LARGE SCALE GENOMIC DNA]</scope>
    <source>
        <strain evidence="10">floridensis</strain>
    </source>
</reference>
<dbReference type="CDD" id="cd10027">
    <property type="entry name" value="UDG-F1-like"/>
    <property type="match status" value="1"/>
</dbReference>
<dbReference type="STRING" id="948595.L2GX11"/>
<comment type="function">
    <text evidence="5 7">Excises uracil residues from the DNA which can arise as a result of misincorporation of dUMP residues by DNA polymerase or due to deamination of cytosine.</text>
</comment>
<dbReference type="NCBIfam" id="NF003588">
    <property type="entry name" value="PRK05254.1-1"/>
    <property type="match status" value="1"/>
</dbReference>
<comment type="subcellular location">
    <subcellularLocation>
        <location evidence="5">Mitochondrion</location>
    </subcellularLocation>
    <subcellularLocation>
        <location evidence="5">Nucleus</location>
    </subcellularLocation>
</comment>
<keyword evidence="2 5" id="KW-0227">DNA damage</keyword>
<keyword evidence="10" id="KW-1185">Reference proteome</keyword>
<dbReference type="PANTHER" id="PTHR11264:SF0">
    <property type="entry name" value="URACIL-DNA GLYCOSYLASE"/>
    <property type="match status" value="1"/>
</dbReference>
<feature type="domain" description="Uracil-DNA glycosylase-like" evidence="8">
    <location>
        <begin position="95"/>
        <end position="252"/>
    </location>
</feature>
<dbReference type="GO" id="GO:0097510">
    <property type="term" value="P:base-excision repair, AP site formation via deaminated base removal"/>
    <property type="evidence" value="ECO:0007669"/>
    <property type="project" value="TreeGrafter"/>
</dbReference>
<dbReference type="SMART" id="SM00987">
    <property type="entry name" value="UreE_C"/>
    <property type="match status" value="1"/>
</dbReference>
<dbReference type="InParanoid" id="L2GX11"/>
<dbReference type="AlphaFoldDB" id="L2GX11"/>
<dbReference type="GO" id="GO:0005634">
    <property type="term" value="C:nucleus"/>
    <property type="evidence" value="ECO:0007669"/>
    <property type="project" value="UniProtKB-SubCell"/>
</dbReference>
<dbReference type="InterPro" id="IPR005122">
    <property type="entry name" value="Uracil-DNA_glycosylase-like"/>
</dbReference>
<keyword evidence="4 5" id="KW-0234">DNA repair</keyword>
<dbReference type="RefSeq" id="XP_008073435.1">
    <property type="nucleotide sequence ID" value="XM_008075244.1"/>
</dbReference>
<organism evidence="9 10">
    <name type="scientific">Vavraia culicis (isolate floridensis)</name>
    <name type="common">Microsporidian parasite</name>
    <dbReference type="NCBI Taxonomy" id="948595"/>
    <lineage>
        <taxon>Eukaryota</taxon>
        <taxon>Fungi</taxon>
        <taxon>Fungi incertae sedis</taxon>
        <taxon>Microsporidia</taxon>
        <taxon>Pleistophoridae</taxon>
        <taxon>Vavraia</taxon>
    </lineage>
</organism>
<dbReference type="EC" id="3.2.2.27" evidence="5 7"/>
<dbReference type="HAMAP" id="MF_00148">
    <property type="entry name" value="UDG"/>
    <property type="match status" value="1"/>
</dbReference>
<accession>L2GX11</accession>
<evidence type="ECO:0000256" key="2">
    <source>
        <dbReference type="ARBA" id="ARBA00022763"/>
    </source>
</evidence>
<dbReference type="EMBL" id="GL877407">
    <property type="protein sequence ID" value="ELA48179.1"/>
    <property type="molecule type" value="Genomic_DNA"/>
</dbReference>
<keyword evidence="5" id="KW-0496">Mitochondrion</keyword>
<keyword evidence="3 5" id="KW-0378">Hydrolase</keyword>
<dbReference type="PROSITE" id="PS00130">
    <property type="entry name" value="U_DNA_GLYCOSYLASE"/>
    <property type="match status" value="1"/>
</dbReference>